<protein>
    <submittedName>
        <fullName evidence="1">Uncharacterized protein</fullName>
    </submittedName>
</protein>
<organism evidence="1">
    <name type="scientific">uncultured delta proteobacterium HF0200_19J16</name>
    <dbReference type="NCBI Taxonomy" id="710831"/>
    <lineage>
        <taxon>Bacteria</taxon>
        <taxon>Deltaproteobacteria</taxon>
        <taxon>environmental samples</taxon>
    </lineage>
</organism>
<dbReference type="EMBL" id="GU474879">
    <property type="protein sequence ID" value="ADI18015.1"/>
    <property type="molecule type" value="Genomic_DNA"/>
</dbReference>
<accession>E0XUC4</accession>
<evidence type="ECO:0000313" key="1">
    <source>
        <dbReference type="EMBL" id="ADI18015.1"/>
    </source>
</evidence>
<name>E0XUC4_9DELT</name>
<sequence length="66" mass="7652">MDIPVQGIRRKFQANPGLHSTPRADDERLCFAKRSIPHCQEKLLSIARANRTPNRHRWVGREYQGA</sequence>
<dbReference type="AlphaFoldDB" id="E0XUC4"/>
<proteinExistence type="predicted"/>
<reference evidence="1" key="1">
    <citation type="journal article" date="2011" name="Environ. Microbiol.">
        <title>Time-series analyses of Monterey Bay coastal microbial picoplankton using a 'genome proxy' microarray.</title>
        <authorList>
            <person name="Rich V.I."/>
            <person name="Pham V.D."/>
            <person name="Eppley J."/>
            <person name="Shi Y."/>
            <person name="DeLong E.F."/>
        </authorList>
    </citation>
    <scope>NUCLEOTIDE SEQUENCE</scope>
</reference>